<dbReference type="InterPro" id="IPR004090">
    <property type="entry name" value="Chemotax_Me-accpt_rcpt"/>
</dbReference>
<dbReference type="Pfam" id="PF00672">
    <property type="entry name" value="HAMP"/>
    <property type="match status" value="1"/>
</dbReference>
<dbReference type="GO" id="GO:0007165">
    <property type="term" value="P:signal transduction"/>
    <property type="evidence" value="ECO:0007669"/>
    <property type="project" value="UniProtKB-KW"/>
</dbReference>
<evidence type="ECO:0000256" key="10">
    <source>
        <dbReference type="ARBA" id="ARBA00029447"/>
    </source>
</evidence>
<dbReference type="SMART" id="SM00283">
    <property type="entry name" value="MA"/>
    <property type="match status" value="1"/>
</dbReference>
<evidence type="ECO:0000313" key="16">
    <source>
        <dbReference type="EMBL" id="KFZ37601.1"/>
    </source>
</evidence>
<gene>
    <name evidence="16" type="ORF">HR45_09255</name>
</gene>
<keyword evidence="5" id="KW-0997">Cell inner membrane</keyword>
<protein>
    <submittedName>
        <fullName evidence="16">Chemotaxis protein</fullName>
    </submittedName>
</protein>
<dbReference type="OrthoDB" id="2489132at2"/>
<dbReference type="STRING" id="1515746.HR45_09255"/>
<dbReference type="Gene3D" id="3.30.450.20">
    <property type="entry name" value="PAS domain"/>
    <property type="match status" value="1"/>
</dbReference>
<dbReference type="Gene3D" id="1.10.287.950">
    <property type="entry name" value="Methyl-accepting chemotaxis protein"/>
    <property type="match status" value="1"/>
</dbReference>
<dbReference type="GO" id="GO:0005886">
    <property type="term" value="C:plasma membrane"/>
    <property type="evidence" value="ECO:0007669"/>
    <property type="project" value="UniProtKB-SubCell"/>
</dbReference>
<reference evidence="16 17" key="1">
    <citation type="submission" date="2014-06" db="EMBL/GenBank/DDBJ databases">
        <title>Shewanella sp. YQH10.</title>
        <authorList>
            <person name="Liu Y."/>
            <person name="Zeng R."/>
        </authorList>
    </citation>
    <scope>NUCLEOTIDE SEQUENCE [LARGE SCALE GENOMIC DNA]</scope>
    <source>
        <strain evidence="16 17">YQH10</strain>
    </source>
</reference>
<sequence length="639" mass="69156">MLLNKLSIKQKFIITMVLAVLLPSIVAGVLGQRSAREVISQRMLNSELPNLLLQIRYRIEMEIGGLLNASEQLANDPLLGSWLERGRPDAEEPLVEKRLQALFDQYDLAQASYADRQSAAYYTQNGLLRILTPAQDGWFFAYRDSGKDKMLKLYTEPSTGDVKLFINYQQVNGRALVGLGKSLNDMANLLSSFKVEQTGQVYLVDEQGMVQIHRDKQLVGKTQLQQLYPGANLNSLLEKQSMAMTQVDSDKGELMVASSYMPEIGWYLVAEVPQNEVFGALDKATWQIFAWTLIICAVFILLAVWVGGSISRPISAAANMFAELGQGDGDLRKRLPVDRTDELGKLAQGFNRFVDKIQASIQDVAHTSNTLTTAAQMAASHSQQTAKDSQQQHDHAMTVAAAVNEMGATVSEIAANAAQAADAARNADQDAASGQQVVSRALEVISQLSQDVSQMADIIANLSHNTDAIGSVLDVIRSISEQTNLLALNAAIEAARAGEAGRGFSVVADEVRSLATRTAKSTDEVQQMIDKLQSEAGKAVAAMQQSQQRSAQGVSAADEATDALQQISSRISLISDMNIQVAAATEQQSSAVNEINQHLTEISDVSARSESRAAEAANASEQLNQLAASLAQLVAQFKV</sequence>
<dbReference type="PRINTS" id="PR00260">
    <property type="entry name" value="CHEMTRNSDUCR"/>
</dbReference>
<dbReference type="InterPro" id="IPR004089">
    <property type="entry name" value="MCPsignal_dom"/>
</dbReference>
<dbReference type="PROSITE" id="PS50192">
    <property type="entry name" value="T_SNARE"/>
    <property type="match status" value="1"/>
</dbReference>
<dbReference type="CDD" id="cd06225">
    <property type="entry name" value="HAMP"/>
    <property type="match status" value="1"/>
</dbReference>
<keyword evidence="3" id="KW-0488">Methylation</keyword>
<evidence type="ECO:0000256" key="7">
    <source>
        <dbReference type="ARBA" id="ARBA00022989"/>
    </source>
</evidence>
<dbReference type="RefSeq" id="WP_037442386.1">
    <property type="nucleotide sequence ID" value="NZ_JPEO01000005.1"/>
</dbReference>
<dbReference type="Pfam" id="PF17201">
    <property type="entry name" value="Cache_3-Cache_2"/>
    <property type="match status" value="1"/>
</dbReference>
<dbReference type="CDD" id="cd12912">
    <property type="entry name" value="PDC2_MCP_like"/>
    <property type="match status" value="1"/>
</dbReference>
<dbReference type="InterPro" id="IPR000727">
    <property type="entry name" value="T_SNARE_dom"/>
</dbReference>
<dbReference type="InterPro" id="IPR033462">
    <property type="entry name" value="Cache_3-Cache_2"/>
</dbReference>
<dbReference type="Pfam" id="PF00015">
    <property type="entry name" value="MCPsignal"/>
    <property type="match status" value="1"/>
</dbReference>
<evidence type="ECO:0000256" key="9">
    <source>
        <dbReference type="ARBA" id="ARBA00023224"/>
    </source>
</evidence>
<evidence type="ECO:0000256" key="6">
    <source>
        <dbReference type="ARBA" id="ARBA00022692"/>
    </source>
</evidence>
<dbReference type="CDD" id="cd11386">
    <property type="entry name" value="MCP_signal"/>
    <property type="match status" value="1"/>
</dbReference>
<evidence type="ECO:0000256" key="5">
    <source>
        <dbReference type="ARBA" id="ARBA00022519"/>
    </source>
</evidence>
<dbReference type="GO" id="GO:0006935">
    <property type="term" value="P:chemotaxis"/>
    <property type="evidence" value="ECO:0007669"/>
    <property type="project" value="UniProtKB-KW"/>
</dbReference>
<evidence type="ECO:0000256" key="3">
    <source>
        <dbReference type="ARBA" id="ARBA00022481"/>
    </source>
</evidence>
<evidence type="ECO:0000256" key="11">
    <source>
        <dbReference type="PROSITE-ProRule" id="PRU00284"/>
    </source>
</evidence>
<dbReference type="AlphaFoldDB" id="A0A094JYT5"/>
<name>A0A094JYT5_9GAMM</name>
<dbReference type="eggNOG" id="COG0840">
    <property type="taxonomic scope" value="Bacteria"/>
</dbReference>
<accession>A0A094JYT5</accession>
<evidence type="ECO:0000259" key="13">
    <source>
        <dbReference type="PROSITE" id="PS50111"/>
    </source>
</evidence>
<evidence type="ECO:0000256" key="8">
    <source>
        <dbReference type="ARBA" id="ARBA00023136"/>
    </source>
</evidence>
<evidence type="ECO:0000256" key="4">
    <source>
        <dbReference type="ARBA" id="ARBA00022500"/>
    </source>
</evidence>
<keyword evidence="2" id="KW-1003">Cell membrane</keyword>
<keyword evidence="6 12" id="KW-0812">Transmembrane</keyword>
<keyword evidence="9 11" id="KW-0807">Transducer</keyword>
<dbReference type="SMART" id="SM00304">
    <property type="entry name" value="HAMP"/>
    <property type="match status" value="1"/>
</dbReference>
<dbReference type="Proteomes" id="UP000029264">
    <property type="component" value="Unassembled WGS sequence"/>
</dbReference>
<feature type="transmembrane region" description="Helical" evidence="12">
    <location>
        <begin position="288"/>
        <end position="306"/>
    </location>
</feature>
<dbReference type="EMBL" id="JPEO01000005">
    <property type="protein sequence ID" value="KFZ37601.1"/>
    <property type="molecule type" value="Genomic_DNA"/>
</dbReference>
<dbReference type="FunFam" id="1.10.287.950:FF:000001">
    <property type="entry name" value="Methyl-accepting chemotaxis sensory transducer"/>
    <property type="match status" value="1"/>
</dbReference>
<dbReference type="InterPro" id="IPR003660">
    <property type="entry name" value="HAMP_dom"/>
</dbReference>
<evidence type="ECO:0000256" key="12">
    <source>
        <dbReference type="SAM" id="Phobius"/>
    </source>
</evidence>
<dbReference type="PANTHER" id="PTHR32089">
    <property type="entry name" value="METHYL-ACCEPTING CHEMOTAXIS PROTEIN MCPB"/>
    <property type="match status" value="1"/>
</dbReference>
<keyword evidence="17" id="KW-1185">Reference proteome</keyword>
<comment type="subcellular location">
    <subcellularLocation>
        <location evidence="1">Cell inner membrane</location>
        <topology evidence="1">Multi-pass membrane protein</topology>
    </subcellularLocation>
</comment>
<feature type="domain" description="Methyl-accepting transducer" evidence="13">
    <location>
        <begin position="367"/>
        <end position="603"/>
    </location>
</feature>
<feature type="domain" description="HAMP" evidence="15">
    <location>
        <begin position="308"/>
        <end position="362"/>
    </location>
</feature>
<evidence type="ECO:0000259" key="15">
    <source>
        <dbReference type="PROSITE" id="PS50885"/>
    </source>
</evidence>
<comment type="similarity">
    <text evidence="10">Belongs to the methyl-accepting chemotaxis (MCP) protein family.</text>
</comment>
<feature type="domain" description="T-SNARE coiled-coil homology" evidence="14">
    <location>
        <begin position="554"/>
        <end position="616"/>
    </location>
</feature>
<proteinExistence type="inferred from homology"/>
<keyword evidence="7 12" id="KW-1133">Transmembrane helix</keyword>
<dbReference type="PROSITE" id="PS50885">
    <property type="entry name" value="HAMP"/>
    <property type="match status" value="1"/>
</dbReference>
<evidence type="ECO:0000256" key="1">
    <source>
        <dbReference type="ARBA" id="ARBA00004429"/>
    </source>
</evidence>
<evidence type="ECO:0000313" key="17">
    <source>
        <dbReference type="Proteomes" id="UP000029264"/>
    </source>
</evidence>
<dbReference type="PROSITE" id="PS50111">
    <property type="entry name" value="CHEMOTAXIS_TRANSDUC_2"/>
    <property type="match status" value="1"/>
</dbReference>
<dbReference type="GO" id="GO:0004888">
    <property type="term" value="F:transmembrane signaling receptor activity"/>
    <property type="evidence" value="ECO:0007669"/>
    <property type="project" value="InterPro"/>
</dbReference>
<keyword evidence="4" id="KW-0145">Chemotaxis</keyword>
<organism evidence="16 17">
    <name type="scientific">Shewanella mangrovi</name>
    <dbReference type="NCBI Taxonomy" id="1515746"/>
    <lineage>
        <taxon>Bacteria</taxon>
        <taxon>Pseudomonadati</taxon>
        <taxon>Pseudomonadota</taxon>
        <taxon>Gammaproteobacteria</taxon>
        <taxon>Alteromonadales</taxon>
        <taxon>Shewanellaceae</taxon>
        <taxon>Shewanella</taxon>
    </lineage>
</organism>
<evidence type="ECO:0000256" key="2">
    <source>
        <dbReference type="ARBA" id="ARBA00022475"/>
    </source>
</evidence>
<evidence type="ECO:0000259" key="14">
    <source>
        <dbReference type="PROSITE" id="PS50192"/>
    </source>
</evidence>
<dbReference type="SUPFAM" id="SSF58104">
    <property type="entry name" value="Methyl-accepting chemotaxis protein (MCP) signaling domain"/>
    <property type="match status" value="1"/>
</dbReference>
<dbReference type="PANTHER" id="PTHR32089:SF39">
    <property type="entry name" value="METHYL-ACCEPTING CHEMOTAXIS PROTEIN HLYB"/>
    <property type="match status" value="1"/>
</dbReference>
<comment type="caution">
    <text evidence="16">The sequence shown here is derived from an EMBL/GenBank/DDBJ whole genome shotgun (WGS) entry which is preliminary data.</text>
</comment>
<keyword evidence="8 12" id="KW-0472">Membrane</keyword>